<dbReference type="AlphaFoldDB" id="A0A9W9CL11"/>
<dbReference type="FunFam" id="1.20.1250.20:FF:000386">
    <property type="entry name" value="MFS general substrate transporter"/>
    <property type="match status" value="1"/>
</dbReference>
<evidence type="ECO:0000256" key="4">
    <source>
        <dbReference type="ARBA" id="ARBA00022692"/>
    </source>
</evidence>
<sequence>MASKDEVEIQSKGLPEASSSRETSPPAPNVLKPWEKRGFVGSTRRTFRTIQRYVWDDPDKSPEEKWFLRKLDIFLLVAACLGYFSKNLDQANINNAYVSGMKESLNMNGSELTYAGNCFTAGYVVGQMPAVMLATRLRPSILIPTLEVIWSVLTFCTSSVTTVSHLYALRFLVGLCEGGYFPVMIYLIGSWYTKQERGKRTALFYCTAALASMFSGYLQAGAYTGLDGVHGKQGWQWLYIVCGIISLPIAFLGYFFIPDFPETTRAFYITKEEAQRQCQRLIEEGQKPLGHNPWNRKKFFNIVKQWQFWVLPLGYFFVQASYPSHQPVMALWLKSKGHSVYERNVWPTGQVAIGVVVQLLAGALSDSPLLKGRRWPAIVVMQATTVLGCIILAVWHVSDNAKYFAYYISYFSAGVPGPYYAWYADLIPHDHEMRGFVIAASNMFSYTMVVWYTIAVWRTADGPRFKPGFIAASVFGAALILLTQVLRLLQRRDSKKRARETEAVRDVEAPVASISDPKFAADAVRTKAL</sequence>
<feature type="transmembrane region" description="Helical" evidence="9">
    <location>
        <begin position="469"/>
        <end position="489"/>
    </location>
</feature>
<protein>
    <recommendedName>
        <fullName evidence="10">Major facilitator superfamily (MFS) profile domain-containing protein</fullName>
    </recommendedName>
</protein>
<proteinExistence type="inferred from homology"/>
<evidence type="ECO:0000256" key="5">
    <source>
        <dbReference type="ARBA" id="ARBA00022989"/>
    </source>
</evidence>
<evidence type="ECO:0000256" key="1">
    <source>
        <dbReference type="ARBA" id="ARBA00004651"/>
    </source>
</evidence>
<keyword evidence="12" id="KW-1185">Reference proteome</keyword>
<comment type="caution">
    <text evidence="11">The sequence shown here is derived from an EMBL/GenBank/DDBJ whole genome shotgun (WGS) entry which is preliminary data.</text>
</comment>
<dbReference type="FunFam" id="1.20.1250.20:FF:000065">
    <property type="entry name" value="Putative MFS pantothenate transporter"/>
    <property type="match status" value="1"/>
</dbReference>
<feature type="transmembrane region" description="Helical" evidence="9">
    <location>
        <begin position="404"/>
        <end position="423"/>
    </location>
</feature>
<gene>
    <name evidence="11" type="ORF">N0V83_007176</name>
</gene>
<dbReference type="PROSITE" id="PS50850">
    <property type="entry name" value="MFS"/>
    <property type="match status" value="1"/>
</dbReference>
<name>A0A9W9CL11_9PLEO</name>
<dbReference type="OrthoDB" id="3639251at2759"/>
<dbReference type="EMBL" id="JAPEUY010000012">
    <property type="protein sequence ID" value="KAJ4367591.1"/>
    <property type="molecule type" value="Genomic_DNA"/>
</dbReference>
<dbReference type="Gene3D" id="1.20.1250.20">
    <property type="entry name" value="MFS general substrate transporter like domains"/>
    <property type="match status" value="2"/>
</dbReference>
<feature type="transmembrane region" description="Helical" evidence="9">
    <location>
        <begin position="238"/>
        <end position="257"/>
    </location>
</feature>
<evidence type="ECO:0000313" key="12">
    <source>
        <dbReference type="Proteomes" id="UP001140560"/>
    </source>
</evidence>
<feature type="transmembrane region" description="Helical" evidence="9">
    <location>
        <begin position="345"/>
        <end position="365"/>
    </location>
</feature>
<dbReference type="PANTHER" id="PTHR43791:SF37">
    <property type="entry name" value="MAJOR FACILITATOR SUPERFAMILY (MFS) PROFILE DOMAIN-CONTAINING PROTEIN"/>
    <property type="match status" value="1"/>
</dbReference>
<reference evidence="11" key="1">
    <citation type="submission" date="2022-10" db="EMBL/GenBank/DDBJ databases">
        <title>Tapping the CABI collections for fungal endophytes: first genome assemblies for Collariella, Neodidymelliopsis, Ascochyta clinopodiicola, Didymella pomorum, Didymosphaeria variabile, Neocosmospora piperis and Neocucurbitaria cava.</title>
        <authorList>
            <person name="Hill R."/>
        </authorList>
    </citation>
    <scope>NUCLEOTIDE SEQUENCE</scope>
    <source>
        <strain evidence="11">IMI 356814</strain>
    </source>
</reference>
<evidence type="ECO:0000313" key="11">
    <source>
        <dbReference type="EMBL" id="KAJ4367591.1"/>
    </source>
</evidence>
<keyword evidence="5 9" id="KW-1133">Transmembrane helix</keyword>
<dbReference type="SUPFAM" id="SSF103473">
    <property type="entry name" value="MFS general substrate transporter"/>
    <property type="match status" value="1"/>
</dbReference>
<evidence type="ECO:0000256" key="8">
    <source>
        <dbReference type="SAM" id="MobiDB-lite"/>
    </source>
</evidence>
<comment type="subcellular location">
    <subcellularLocation>
        <location evidence="1">Cell membrane</location>
        <topology evidence="1">Multi-pass membrane protein</topology>
    </subcellularLocation>
</comment>
<dbReference type="GO" id="GO:0005886">
    <property type="term" value="C:plasma membrane"/>
    <property type="evidence" value="ECO:0007669"/>
    <property type="project" value="UniProtKB-SubCell"/>
</dbReference>
<dbReference type="InterPro" id="IPR020846">
    <property type="entry name" value="MFS_dom"/>
</dbReference>
<keyword evidence="2" id="KW-0813">Transport</keyword>
<evidence type="ECO:0000256" key="3">
    <source>
        <dbReference type="ARBA" id="ARBA00022475"/>
    </source>
</evidence>
<evidence type="ECO:0000256" key="2">
    <source>
        <dbReference type="ARBA" id="ARBA00022448"/>
    </source>
</evidence>
<feature type="transmembrane region" description="Helical" evidence="9">
    <location>
        <begin position="435"/>
        <end position="457"/>
    </location>
</feature>
<feature type="region of interest" description="Disordered" evidence="8">
    <location>
        <begin position="1"/>
        <end position="33"/>
    </location>
</feature>
<dbReference type="GO" id="GO:0022857">
    <property type="term" value="F:transmembrane transporter activity"/>
    <property type="evidence" value="ECO:0007669"/>
    <property type="project" value="InterPro"/>
</dbReference>
<dbReference type="InterPro" id="IPR011701">
    <property type="entry name" value="MFS"/>
</dbReference>
<feature type="domain" description="Major facilitator superfamily (MFS) profile" evidence="10">
    <location>
        <begin position="75"/>
        <end position="495"/>
    </location>
</feature>
<keyword evidence="4 9" id="KW-0812">Transmembrane</keyword>
<feature type="transmembrane region" description="Helical" evidence="9">
    <location>
        <begin position="201"/>
        <end position="218"/>
    </location>
</feature>
<comment type="similarity">
    <text evidence="7">Belongs to the major facilitator superfamily. Allantoate permease family.</text>
</comment>
<keyword evidence="6 9" id="KW-0472">Membrane</keyword>
<evidence type="ECO:0000256" key="6">
    <source>
        <dbReference type="ARBA" id="ARBA00023136"/>
    </source>
</evidence>
<dbReference type="Proteomes" id="UP001140560">
    <property type="component" value="Unassembled WGS sequence"/>
</dbReference>
<evidence type="ECO:0000259" key="10">
    <source>
        <dbReference type="PROSITE" id="PS50850"/>
    </source>
</evidence>
<feature type="transmembrane region" description="Helical" evidence="9">
    <location>
        <begin position="306"/>
        <end position="325"/>
    </location>
</feature>
<dbReference type="InterPro" id="IPR036259">
    <property type="entry name" value="MFS_trans_sf"/>
</dbReference>
<accession>A0A9W9CL11</accession>
<dbReference type="PANTHER" id="PTHR43791">
    <property type="entry name" value="PERMEASE-RELATED"/>
    <property type="match status" value="1"/>
</dbReference>
<dbReference type="Pfam" id="PF07690">
    <property type="entry name" value="MFS_1"/>
    <property type="match status" value="1"/>
</dbReference>
<evidence type="ECO:0000256" key="7">
    <source>
        <dbReference type="ARBA" id="ARBA00037968"/>
    </source>
</evidence>
<keyword evidence="3" id="KW-1003">Cell membrane</keyword>
<evidence type="ECO:0000256" key="9">
    <source>
        <dbReference type="SAM" id="Phobius"/>
    </source>
</evidence>
<feature type="transmembrane region" description="Helical" evidence="9">
    <location>
        <begin position="167"/>
        <end position="189"/>
    </location>
</feature>
<feature type="transmembrane region" description="Helical" evidence="9">
    <location>
        <begin position="141"/>
        <end position="161"/>
    </location>
</feature>
<feature type="transmembrane region" description="Helical" evidence="9">
    <location>
        <begin position="377"/>
        <end position="398"/>
    </location>
</feature>
<organism evidence="11 12">
    <name type="scientific">Neocucurbitaria cava</name>
    <dbReference type="NCBI Taxonomy" id="798079"/>
    <lineage>
        <taxon>Eukaryota</taxon>
        <taxon>Fungi</taxon>
        <taxon>Dikarya</taxon>
        <taxon>Ascomycota</taxon>
        <taxon>Pezizomycotina</taxon>
        <taxon>Dothideomycetes</taxon>
        <taxon>Pleosporomycetidae</taxon>
        <taxon>Pleosporales</taxon>
        <taxon>Pleosporineae</taxon>
        <taxon>Cucurbitariaceae</taxon>
        <taxon>Neocucurbitaria</taxon>
    </lineage>
</organism>